<sequence>MARFVKVGKRGSMINVEQITAIYPNEKSDKYTVCITSGSEYYVTYDEFLEITGQRQRQVSDKKYAIKVFCGDYPVYFLDKYLAFNRETGAPVITTNDDDSGRQAHFTEKEIEELKKCDDIAIDWNKVELEEVDDGE</sequence>
<evidence type="ECO:0000313" key="2">
    <source>
        <dbReference type="Proteomes" id="UP000321722"/>
    </source>
</evidence>
<dbReference type="GeneID" id="29933878"/>
<reference evidence="1 2" key="1">
    <citation type="submission" date="2019-07" db="EMBL/GenBank/DDBJ databases">
        <title>Whole genome shotgun sequence of Lactobacillus aviarius subsp. aviarius NBRC 102162.</title>
        <authorList>
            <person name="Hosoyama A."/>
            <person name="Uohara A."/>
            <person name="Ohji S."/>
            <person name="Ichikawa N."/>
        </authorList>
    </citation>
    <scope>NUCLEOTIDE SEQUENCE [LARGE SCALE GENOMIC DNA]</scope>
    <source>
        <strain evidence="1 2">NBRC 102162</strain>
    </source>
</reference>
<gene>
    <name evidence="1" type="ORF">LAV01_10880</name>
</gene>
<protein>
    <submittedName>
        <fullName evidence="1">Uncharacterized protein</fullName>
    </submittedName>
</protein>
<comment type="caution">
    <text evidence="1">The sequence shown here is derived from an EMBL/GenBank/DDBJ whole genome shotgun (WGS) entry which is preliminary data.</text>
</comment>
<dbReference type="AlphaFoldDB" id="A0A510WSV2"/>
<dbReference type="EMBL" id="BJUI01000016">
    <property type="protein sequence ID" value="GEK42256.1"/>
    <property type="molecule type" value="Genomic_DNA"/>
</dbReference>
<keyword evidence="2" id="KW-1185">Reference proteome</keyword>
<proteinExistence type="predicted"/>
<evidence type="ECO:0000313" key="1">
    <source>
        <dbReference type="EMBL" id="GEK42256.1"/>
    </source>
</evidence>
<dbReference type="RefSeq" id="WP_057827510.1">
    <property type="nucleotide sequence ID" value="NZ_BAAACL010000017.1"/>
</dbReference>
<organism evidence="1 2">
    <name type="scientific">Ligilactobacillus aviarius</name>
    <dbReference type="NCBI Taxonomy" id="1606"/>
    <lineage>
        <taxon>Bacteria</taxon>
        <taxon>Bacillati</taxon>
        <taxon>Bacillota</taxon>
        <taxon>Bacilli</taxon>
        <taxon>Lactobacillales</taxon>
        <taxon>Lactobacillaceae</taxon>
        <taxon>Ligilactobacillus</taxon>
    </lineage>
</organism>
<name>A0A510WSV2_9LACO</name>
<dbReference type="Proteomes" id="UP000321722">
    <property type="component" value="Unassembled WGS sequence"/>
</dbReference>
<accession>A0A510WSV2</accession>